<dbReference type="InterPro" id="IPR021127">
    <property type="entry name" value="CRISPR_associated_Cas2"/>
</dbReference>
<evidence type="ECO:0000256" key="6">
    <source>
        <dbReference type="ARBA" id="ARBA00023118"/>
    </source>
</evidence>
<reference evidence="9 10" key="1">
    <citation type="submission" date="2017-09" db="EMBL/GenBank/DDBJ databases">
        <title>Depth-based differentiation of microbial function through sediment-hosted aquifers and enrichment of novel symbionts in the deep terrestrial subsurface.</title>
        <authorList>
            <person name="Probst A.J."/>
            <person name="Ladd B."/>
            <person name="Jarett J.K."/>
            <person name="Geller-Mcgrath D.E."/>
            <person name="Sieber C.M."/>
            <person name="Emerson J.B."/>
            <person name="Anantharaman K."/>
            <person name="Thomas B.C."/>
            <person name="Malmstrom R."/>
            <person name="Stieglmeier M."/>
            <person name="Klingl A."/>
            <person name="Woyke T."/>
            <person name="Ryan C.M."/>
            <person name="Banfield J.F."/>
        </authorList>
    </citation>
    <scope>NUCLEOTIDE SEQUENCE [LARGE SCALE GENOMIC DNA]</scope>
    <source>
        <strain evidence="9">CG10_big_fil_rev_8_21_14_0_10_49_38</strain>
    </source>
</reference>
<dbReference type="EMBL" id="PCYK01000006">
    <property type="protein sequence ID" value="PIR46191.1"/>
    <property type="molecule type" value="Genomic_DNA"/>
</dbReference>
<dbReference type="SUPFAM" id="SSF143430">
    <property type="entry name" value="TTP0101/SSO1404-like"/>
    <property type="match status" value="1"/>
</dbReference>
<dbReference type="Pfam" id="PF20803">
    <property type="entry name" value="PaaX_M"/>
    <property type="match status" value="1"/>
</dbReference>
<dbReference type="Proteomes" id="UP000230431">
    <property type="component" value="Unassembled WGS sequence"/>
</dbReference>
<evidence type="ECO:0000256" key="7">
    <source>
        <dbReference type="SAM" id="Phobius"/>
    </source>
</evidence>
<dbReference type="PANTHER" id="PTHR30319:SF1">
    <property type="entry name" value="TRANSCRIPTIONAL REPRESSOR PAAX"/>
    <property type="match status" value="1"/>
</dbReference>
<evidence type="ECO:0000313" key="9">
    <source>
        <dbReference type="EMBL" id="PIR46191.1"/>
    </source>
</evidence>
<feature type="domain" description="Transcriptional repressor PaaX-like central Cas2-like" evidence="8">
    <location>
        <begin position="99"/>
        <end position="172"/>
    </location>
</feature>
<dbReference type="Gene3D" id="3.30.70.2650">
    <property type="match status" value="1"/>
</dbReference>
<dbReference type="NCBIfam" id="TIGR01573">
    <property type="entry name" value="cas2"/>
    <property type="match status" value="1"/>
</dbReference>
<evidence type="ECO:0000256" key="5">
    <source>
        <dbReference type="ARBA" id="ARBA00022842"/>
    </source>
</evidence>
<keyword evidence="5" id="KW-0460">Magnesium</keyword>
<sequence length="187" mass="22377">MSRIDKADYQELILSIIGITGVIAFTLLAPNCVQLLKYLPGQQSKKKYYTNTVIEKMKNQGLLEIQTNHQNQKIVRLTKKGQARLREYQLKKLTIKKPSKWDRKYRIIIFDIKEWKRSTRDKLRRWLHHLGLVRLQNSVWVSPYDCREIVAMIKANYRIGNEILYLEVTQIENDRWLRKFFNLPQTS</sequence>
<keyword evidence="7" id="KW-0812">Transmembrane</keyword>
<keyword evidence="6" id="KW-0051">Antiviral defense</keyword>
<protein>
    <submittedName>
        <fullName evidence="9">CRISPR-associated endonuclease Cas2</fullName>
    </submittedName>
</protein>
<dbReference type="InterPro" id="IPR048846">
    <property type="entry name" value="PaaX-like_central"/>
</dbReference>
<keyword evidence="4" id="KW-0378">Hydrolase</keyword>
<evidence type="ECO:0000256" key="4">
    <source>
        <dbReference type="ARBA" id="ARBA00022801"/>
    </source>
</evidence>
<dbReference type="GO" id="GO:0043571">
    <property type="term" value="P:maintenance of CRISPR repeat elements"/>
    <property type="evidence" value="ECO:0007669"/>
    <property type="project" value="InterPro"/>
</dbReference>
<keyword evidence="2" id="KW-0479">Metal-binding</keyword>
<keyword evidence="7" id="KW-1133">Transmembrane helix</keyword>
<organism evidence="9 10">
    <name type="scientific">Candidatus Vogelbacteria bacterium CG10_big_fil_rev_8_21_14_0_10_49_38</name>
    <dbReference type="NCBI Taxonomy" id="1975043"/>
    <lineage>
        <taxon>Bacteria</taxon>
        <taxon>Candidatus Vogeliibacteriota</taxon>
    </lineage>
</organism>
<keyword evidence="7" id="KW-0472">Membrane</keyword>
<evidence type="ECO:0000256" key="1">
    <source>
        <dbReference type="ARBA" id="ARBA00022722"/>
    </source>
</evidence>
<keyword evidence="1" id="KW-0540">Nuclease</keyword>
<evidence type="ECO:0000256" key="3">
    <source>
        <dbReference type="ARBA" id="ARBA00022759"/>
    </source>
</evidence>
<dbReference type="GO" id="GO:0006351">
    <property type="term" value="P:DNA-templated transcription"/>
    <property type="evidence" value="ECO:0007669"/>
    <property type="project" value="TreeGrafter"/>
</dbReference>
<keyword evidence="3 9" id="KW-0255">Endonuclease</keyword>
<evidence type="ECO:0000313" key="10">
    <source>
        <dbReference type="Proteomes" id="UP000230431"/>
    </source>
</evidence>
<name>A0A2H0RI08_9BACT</name>
<comment type="caution">
    <text evidence="9">The sequence shown here is derived from an EMBL/GenBank/DDBJ whole genome shotgun (WGS) entry which is preliminary data.</text>
</comment>
<dbReference type="PANTHER" id="PTHR30319">
    <property type="entry name" value="PHENYLACETIC ACID REGULATOR-RELATED TRANSCRIPTIONAL REPRESSOR"/>
    <property type="match status" value="1"/>
</dbReference>
<evidence type="ECO:0000256" key="2">
    <source>
        <dbReference type="ARBA" id="ARBA00022723"/>
    </source>
</evidence>
<dbReference type="AlphaFoldDB" id="A0A2H0RI08"/>
<gene>
    <name evidence="9" type="primary">cas2</name>
    <name evidence="9" type="ORF">COV08_01050</name>
</gene>
<evidence type="ECO:0000259" key="8">
    <source>
        <dbReference type="Pfam" id="PF20803"/>
    </source>
</evidence>
<accession>A0A2H0RI08</accession>
<proteinExistence type="predicted"/>
<dbReference type="GO" id="GO:0004521">
    <property type="term" value="F:RNA endonuclease activity"/>
    <property type="evidence" value="ECO:0007669"/>
    <property type="project" value="InterPro"/>
</dbReference>
<feature type="transmembrane region" description="Helical" evidence="7">
    <location>
        <begin position="12"/>
        <end position="30"/>
    </location>
</feature>